<comment type="caution">
    <text evidence="9">The sequence shown here is derived from an EMBL/GenBank/DDBJ whole genome shotgun (WGS) entry which is preliminary data.</text>
</comment>
<dbReference type="PROSITE" id="PS00086">
    <property type="entry name" value="CYTOCHROME_P450"/>
    <property type="match status" value="1"/>
</dbReference>
<organism evidence="9 10">
    <name type="scientific">Fusarium oxysporum f. sp. raphani</name>
    <dbReference type="NCBI Taxonomy" id="96318"/>
    <lineage>
        <taxon>Eukaryota</taxon>
        <taxon>Fungi</taxon>
        <taxon>Dikarya</taxon>
        <taxon>Ascomycota</taxon>
        <taxon>Pezizomycotina</taxon>
        <taxon>Sordariomycetes</taxon>
        <taxon>Hypocreomycetidae</taxon>
        <taxon>Hypocreales</taxon>
        <taxon>Nectriaceae</taxon>
        <taxon>Fusarium</taxon>
        <taxon>Fusarium oxysporum species complex</taxon>
    </lineage>
</organism>
<dbReference type="AlphaFoldDB" id="A0A8J5PTJ6"/>
<keyword evidence="7 9" id="KW-0503">Monooxygenase</keyword>
<evidence type="ECO:0000313" key="9">
    <source>
        <dbReference type="EMBL" id="KAG7426310.1"/>
    </source>
</evidence>
<dbReference type="Proteomes" id="UP000693942">
    <property type="component" value="Unassembled WGS sequence"/>
</dbReference>
<dbReference type="InterPro" id="IPR017972">
    <property type="entry name" value="Cyt_P450_CS"/>
</dbReference>
<dbReference type="GO" id="GO:0020037">
    <property type="term" value="F:heme binding"/>
    <property type="evidence" value="ECO:0007669"/>
    <property type="project" value="InterPro"/>
</dbReference>
<gene>
    <name evidence="9" type="primary">azaI</name>
    <name evidence="9" type="ORF">Forpi1262_v012319</name>
</gene>
<feature type="domain" description="Adenylyltransferase AadA C-terminal" evidence="8">
    <location>
        <begin position="587"/>
        <end position="647"/>
    </location>
</feature>
<dbReference type="GO" id="GO:0004497">
    <property type="term" value="F:monooxygenase activity"/>
    <property type="evidence" value="ECO:0007669"/>
    <property type="project" value="UniProtKB-KW"/>
</dbReference>
<evidence type="ECO:0000256" key="6">
    <source>
        <dbReference type="ARBA" id="ARBA00023004"/>
    </source>
</evidence>
<comment type="similarity">
    <text evidence="1 7">Belongs to the cytochrome P450 family.</text>
</comment>
<dbReference type="Pfam" id="PF13427">
    <property type="entry name" value="AadA_C"/>
    <property type="match status" value="1"/>
</dbReference>
<proteinExistence type="inferred from homology"/>
<evidence type="ECO:0000259" key="8">
    <source>
        <dbReference type="Pfam" id="PF13427"/>
    </source>
</evidence>
<dbReference type="PANTHER" id="PTHR24305:SF96">
    <property type="entry name" value="CYTOCHROME P450 MONOOXYGENASE STCB-RELATED"/>
    <property type="match status" value="1"/>
</dbReference>
<evidence type="ECO:0000313" key="10">
    <source>
        <dbReference type="Proteomes" id="UP000693942"/>
    </source>
</evidence>
<dbReference type="GO" id="GO:0016705">
    <property type="term" value="F:oxidoreductase activity, acting on paired donors, with incorporation or reduction of molecular oxygen"/>
    <property type="evidence" value="ECO:0007669"/>
    <property type="project" value="InterPro"/>
</dbReference>
<dbReference type="EMBL" id="JAELUR010000010">
    <property type="protein sequence ID" value="KAG7426310.1"/>
    <property type="molecule type" value="Genomic_DNA"/>
</dbReference>
<dbReference type="CDD" id="cd11059">
    <property type="entry name" value="CYP_fungal"/>
    <property type="match status" value="1"/>
</dbReference>
<sequence>MQYIDALFTQYGPVVRISPTDVGINDPDAVKVIQKVSGGFKKSAWYDKTGPGMLGMRDREKHARRRRLLAHPLSNSSLPTFEPLIRAKVDLAMSQMQNEYRSLGYTDCHKWFSFMATDIIGDLTFGSSFRMLEQGRRSQYVDDLQAVMPTVNKRIELSPFFDLMFLLPLPQVKRFSERFQRILKYGEESIHRLQLAQLTGSLDTPIFFEKIMNPKNKENALTDLEMQQEAAELMITGTDTTSNTLTYLVWSVLENPVIRTRLEEEVTTLPEHFSDADLVKLPYLNAVVKESLRLYGAASGAHQRDVPKGGWETCGYLIPDTATVFTQAFSLHRLPNVFPNPYRFDPDRWLSPTAEMQDAYIPFGGGPRICIGIHVAYMELRVTTAVFFRKFRGAQVHASMTKDDMELENYTLIAPKSHKCLITLNASIPPPFSPKHFAMKTDLPEEVHGYLNELVKRLTDHLKDQLVGVYLFGSASYDAYEPGLSDLDVQAIVKCPLETSEKKDIISRLTQHSLPCPATKLEFVVYAQGSVNPANRHPVFELNLNTGPHQSDHISLDPANESSHWFLLDIAMGRQLGRCLYGADLAEVFGAIPRRWVLEGMADSLAWHQANEASSTNSVLNACRSWRYIATGEFCSKLEGANWAMEQENCPAIVRRAVEARKTGDKLDAGQVMELYDIVVKDNCDKLELEVN</sequence>
<dbReference type="InterPro" id="IPR001128">
    <property type="entry name" value="Cyt_P450"/>
</dbReference>
<evidence type="ECO:0000256" key="2">
    <source>
        <dbReference type="ARBA" id="ARBA00022617"/>
    </source>
</evidence>
<keyword evidence="6 7" id="KW-0408">Iron</keyword>
<dbReference type="InterPro" id="IPR050121">
    <property type="entry name" value="Cytochrome_P450_monoxygenase"/>
</dbReference>
<dbReference type="CDD" id="cd05403">
    <property type="entry name" value="NT_KNTase_like"/>
    <property type="match status" value="1"/>
</dbReference>
<evidence type="ECO:0000256" key="4">
    <source>
        <dbReference type="ARBA" id="ARBA00022723"/>
    </source>
</evidence>
<evidence type="ECO:0000256" key="7">
    <source>
        <dbReference type="RuleBase" id="RU000461"/>
    </source>
</evidence>
<accession>A0A8J5PTJ6</accession>
<name>A0A8J5PTJ6_FUSOX</name>
<keyword evidence="5 7" id="KW-0560">Oxidoreductase</keyword>
<reference evidence="9" key="1">
    <citation type="submission" date="2021-04" db="EMBL/GenBank/DDBJ databases">
        <title>First draft genome resource for Brassicaceae pathogens Fusarium oxysporum f. sp. raphani and Fusarium oxysporum f. sp. rapae.</title>
        <authorList>
            <person name="Asai S."/>
        </authorList>
    </citation>
    <scope>NUCLEOTIDE SEQUENCE</scope>
    <source>
        <strain evidence="9">Tf1262</strain>
    </source>
</reference>
<protein>
    <submittedName>
        <fullName evidence="9">Cytochrome P450 monooxygenase azaI</fullName>
    </submittedName>
</protein>
<keyword evidence="3" id="KW-0808">Transferase</keyword>
<dbReference type="GO" id="GO:0016740">
    <property type="term" value="F:transferase activity"/>
    <property type="evidence" value="ECO:0007669"/>
    <property type="project" value="UniProtKB-KW"/>
</dbReference>
<keyword evidence="2 7" id="KW-0349">Heme</keyword>
<keyword evidence="4 7" id="KW-0479">Metal-binding</keyword>
<evidence type="ECO:0000256" key="5">
    <source>
        <dbReference type="ARBA" id="ARBA00023002"/>
    </source>
</evidence>
<dbReference type="Pfam" id="PF00067">
    <property type="entry name" value="p450"/>
    <property type="match status" value="1"/>
</dbReference>
<dbReference type="PANTHER" id="PTHR24305">
    <property type="entry name" value="CYTOCHROME P450"/>
    <property type="match status" value="1"/>
</dbReference>
<evidence type="ECO:0000256" key="1">
    <source>
        <dbReference type="ARBA" id="ARBA00010617"/>
    </source>
</evidence>
<evidence type="ECO:0000256" key="3">
    <source>
        <dbReference type="ARBA" id="ARBA00022679"/>
    </source>
</evidence>
<dbReference type="GO" id="GO:0005506">
    <property type="term" value="F:iron ion binding"/>
    <property type="evidence" value="ECO:0007669"/>
    <property type="project" value="InterPro"/>
</dbReference>
<dbReference type="InterPro" id="IPR025184">
    <property type="entry name" value="AadA_C"/>
</dbReference>